<accession>A0ABR1BSD2</accession>
<dbReference type="SUPFAM" id="SSF52058">
    <property type="entry name" value="L domain-like"/>
    <property type="match status" value="2"/>
</dbReference>
<dbReference type="EMBL" id="JAVFWL010000001">
    <property type="protein sequence ID" value="KAK6727949.1"/>
    <property type="molecule type" value="Genomic_DNA"/>
</dbReference>
<dbReference type="Pfam" id="PF01030">
    <property type="entry name" value="Recep_L_domain"/>
    <property type="match status" value="2"/>
</dbReference>
<dbReference type="PANTHER" id="PTHR21662">
    <property type="entry name" value="RECEPTOR PROTEIN-TYROSINE KINASE"/>
    <property type="match status" value="1"/>
</dbReference>
<evidence type="ECO:0000313" key="2">
    <source>
        <dbReference type="EMBL" id="KAK6727949.1"/>
    </source>
</evidence>
<dbReference type="InterPro" id="IPR000494">
    <property type="entry name" value="Rcpt_L-dom"/>
</dbReference>
<dbReference type="Gene3D" id="3.80.20.20">
    <property type="entry name" value="Receptor L-domain"/>
    <property type="match status" value="2"/>
</dbReference>
<keyword evidence="3" id="KW-1185">Reference proteome</keyword>
<protein>
    <recommendedName>
        <fullName evidence="1">Receptor L-domain domain-containing protein</fullName>
    </recommendedName>
</protein>
<dbReference type="InterPro" id="IPR036941">
    <property type="entry name" value="Rcpt_L-dom_sf"/>
</dbReference>
<gene>
    <name evidence="2" type="primary">Necator_chrI.g1673</name>
    <name evidence="2" type="ORF">RB195_005547</name>
</gene>
<reference evidence="2 3" key="1">
    <citation type="submission" date="2023-08" db="EMBL/GenBank/DDBJ databases">
        <title>A Necator americanus chromosomal reference genome.</title>
        <authorList>
            <person name="Ilik V."/>
            <person name="Petrzelkova K.J."/>
            <person name="Pardy F."/>
            <person name="Fuh T."/>
            <person name="Niatou-Singa F.S."/>
            <person name="Gouil Q."/>
            <person name="Baker L."/>
            <person name="Ritchie M.E."/>
            <person name="Jex A.R."/>
            <person name="Gazzola D."/>
            <person name="Li H."/>
            <person name="Toshio Fujiwara R."/>
            <person name="Zhan B."/>
            <person name="Aroian R.V."/>
            <person name="Pafco B."/>
            <person name="Schwarz E.M."/>
        </authorList>
    </citation>
    <scope>NUCLEOTIDE SEQUENCE [LARGE SCALE GENOMIC DNA]</scope>
    <source>
        <strain evidence="2 3">Aroian</strain>
        <tissue evidence="2">Whole animal</tissue>
    </source>
</reference>
<feature type="domain" description="Receptor L-domain" evidence="1">
    <location>
        <begin position="120"/>
        <end position="211"/>
    </location>
</feature>
<dbReference type="Proteomes" id="UP001303046">
    <property type="component" value="Unassembled WGS sequence"/>
</dbReference>
<name>A0ABR1BSD2_NECAM</name>
<dbReference type="InterPro" id="IPR053079">
    <property type="entry name" value="SPS2_domain"/>
</dbReference>
<dbReference type="PANTHER" id="PTHR21662:SF59">
    <property type="entry name" value="RECEPTOR PROTEIN-TYROSINE KINASE"/>
    <property type="match status" value="1"/>
</dbReference>
<comment type="caution">
    <text evidence="2">The sequence shown here is derived from an EMBL/GenBank/DDBJ whole genome shotgun (WGS) entry which is preliminary data.</text>
</comment>
<organism evidence="2 3">
    <name type="scientific">Necator americanus</name>
    <name type="common">Human hookworm</name>
    <dbReference type="NCBI Taxonomy" id="51031"/>
    <lineage>
        <taxon>Eukaryota</taxon>
        <taxon>Metazoa</taxon>
        <taxon>Ecdysozoa</taxon>
        <taxon>Nematoda</taxon>
        <taxon>Chromadorea</taxon>
        <taxon>Rhabditida</taxon>
        <taxon>Rhabditina</taxon>
        <taxon>Rhabditomorpha</taxon>
        <taxon>Strongyloidea</taxon>
        <taxon>Ancylostomatidae</taxon>
        <taxon>Bunostominae</taxon>
        <taxon>Necator</taxon>
    </lineage>
</organism>
<sequence>MPWSSECSVVVGDLVVDSTSNITESQLQNLFQNVTSVQGSVTVRNTTLKQLSFLKNIEILTRGYLDNVLEIVGNPLLTQIQIDRLNRSDGIVVITDNRELDVKKYCQLFDRVLLGNRIILRNKGNCAIPPERLSVLRSVKKLYGCLTVYVTNFETLSFLENLEEIICQSRTDTAVWITTNHYMENLGLRKLTKIVTQRQLEIVSNRILQITIEEAEIFASASVGGDRVQGIFSTGP</sequence>
<evidence type="ECO:0000313" key="3">
    <source>
        <dbReference type="Proteomes" id="UP001303046"/>
    </source>
</evidence>
<evidence type="ECO:0000259" key="1">
    <source>
        <dbReference type="Pfam" id="PF01030"/>
    </source>
</evidence>
<feature type="domain" description="Receptor L-domain" evidence="1">
    <location>
        <begin position="6"/>
        <end position="105"/>
    </location>
</feature>
<proteinExistence type="predicted"/>